<protein>
    <submittedName>
        <fullName evidence="4">Acetyltransferase</fullName>
    </submittedName>
</protein>
<evidence type="ECO:0000259" key="3">
    <source>
        <dbReference type="PROSITE" id="PS51186"/>
    </source>
</evidence>
<evidence type="ECO:0000256" key="1">
    <source>
        <dbReference type="ARBA" id="ARBA00022679"/>
    </source>
</evidence>
<gene>
    <name evidence="4" type="ORF">EFBL_2481</name>
</gene>
<dbReference type="EMBL" id="BDUF01000064">
    <property type="protein sequence ID" value="GAX90839.1"/>
    <property type="molecule type" value="Genomic_DNA"/>
</dbReference>
<comment type="caution">
    <text evidence="4">The sequence shown here is derived from an EMBL/GenBank/DDBJ whole genome shotgun (WGS) entry which is preliminary data.</text>
</comment>
<dbReference type="GO" id="GO:0005737">
    <property type="term" value="C:cytoplasm"/>
    <property type="evidence" value="ECO:0007669"/>
    <property type="project" value="TreeGrafter"/>
</dbReference>
<reference evidence="5" key="1">
    <citation type="submission" date="2017-07" db="EMBL/GenBank/DDBJ databases">
        <title>Draft genome sequence of Effusibacillus lacus strain skLN1.</title>
        <authorList>
            <person name="Watanabe M."/>
            <person name="Kojima H."/>
            <person name="Fukui M."/>
        </authorList>
    </citation>
    <scope>NUCLEOTIDE SEQUENCE [LARGE SCALE GENOMIC DNA]</scope>
    <source>
        <strain evidence="5">skLN1</strain>
    </source>
</reference>
<organism evidence="4 5">
    <name type="scientific">Effusibacillus lacus</name>
    <dbReference type="NCBI Taxonomy" id="1348429"/>
    <lineage>
        <taxon>Bacteria</taxon>
        <taxon>Bacillati</taxon>
        <taxon>Bacillota</taxon>
        <taxon>Bacilli</taxon>
        <taxon>Bacillales</taxon>
        <taxon>Alicyclobacillaceae</taxon>
        <taxon>Effusibacillus</taxon>
    </lineage>
</organism>
<dbReference type="PANTHER" id="PTHR43626">
    <property type="entry name" value="ACYL-COA N-ACYLTRANSFERASE"/>
    <property type="match status" value="1"/>
</dbReference>
<evidence type="ECO:0000313" key="5">
    <source>
        <dbReference type="Proteomes" id="UP000217785"/>
    </source>
</evidence>
<dbReference type="GO" id="GO:0008080">
    <property type="term" value="F:N-acetyltransferase activity"/>
    <property type="evidence" value="ECO:0007669"/>
    <property type="project" value="InterPro"/>
</dbReference>
<dbReference type="Proteomes" id="UP000217785">
    <property type="component" value="Unassembled WGS sequence"/>
</dbReference>
<evidence type="ECO:0000313" key="4">
    <source>
        <dbReference type="EMBL" id="GAX90839.1"/>
    </source>
</evidence>
<keyword evidence="1 4" id="KW-0808">Transferase</keyword>
<dbReference type="PANTHER" id="PTHR43626:SF4">
    <property type="entry name" value="GCN5-RELATED N-ACETYLTRANSFERASE 2, CHLOROPLASTIC"/>
    <property type="match status" value="1"/>
</dbReference>
<dbReference type="OrthoDB" id="9793138at2"/>
<dbReference type="InterPro" id="IPR000182">
    <property type="entry name" value="GNAT_dom"/>
</dbReference>
<dbReference type="PROSITE" id="PS51186">
    <property type="entry name" value="GNAT"/>
    <property type="match status" value="1"/>
</dbReference>
<dbReference type="Pfam" id="PF00583">
    <property type="entry name" value="Acetyltransf_1"/>
    <property type="match status" value="1"/>
</dbReference>
<feature type="domain" description="N-acetyltransferase" evidence="3">
    <location>
        <begin position="1"/>
        <end position="135"/>
    </location>
</feature>
<keyword evidence="2" id="KW-0012">Acyltransferase</keyword>
<dbReference type="Gene3D" id="3.40.630.30">
    <property type="match status" value="1"/>
</dbReference>
<sequence length="152" mass="17234">MQFRKAVMADTEAIYQLIQTNADQGLLLPRPRISIYENLQSMTVIEDDGRIVGVGGLHILWQDLSEIRSLAIASDKKGLGLGKELVTLLVKESLQLGIPRILSLTYQVDFFAKCGFRIVQKENLPHKVWKDCMNCTKFPTCDETAMLYEYLP</sequence>
<evidence type="ECO:0000256" key="2">
    <source>
        <dbReference type="ARBA" id="ARBA00023315"/>
    </source>
</evidence>
<dbReference type="AlphaFoldDB" id="A0A292YPK4"/>
<dbReference type="CDD" id="cd04301">
    <property type="entry name" value="NAT_SF"/>
    <property type="match status" value="1"/>
</dbReference>
<proteinExistence type="predicted"/>
<dbReference type="RefSeq" id="WP_096182559.1">
    <property type="nucleotide sequence ID" value="NZ_BDUF01000064.1"/>
</dbReference>
<dbReference type="InterPro" id="IPR016181">
    <property type="entry name" value="Acyl_CoA_acyltransferase"/>
</dbReference>
<name>A0A292YPK4_9BACL</name>
<dbReference type="InterPro" id="IPR045039">
    <property type="entry name" value="NSI-like"/>
</dbReference>
<dbReference type="NCBIfam" id="NF005840">
    <property type="entry name" value="PRK07757.1"/>
    <property type="match status" value="1"/>
</dbReference>
<keyword evidence="5" id="KW-1185">Reference proteome</keyword>
<accession>A0A292YPK4</accession>
<dbReference type="SUPFAM" id="SSF55729">
    <property type="entry name" value="Acyl-CoA N-acyltransferases (Nat)"/>
    <property type="match status" value="1"/>
</dbReference>